<evidence type="ECO:0000256" key="1">
    <source>
        <dbReference type="SAM" id="Phobius"/>
    </source>
</evidence>
<name>A0ABT1R6V8_9HYPH</name>
<evidence type="ECO:0000313" key="2">
    <source>
        <dbReference type="EMBL" id="MCQ4630900.1"/>
    </source>
</evidence>
<proteinExistence type="predicted"/>
<dbReference type="EMBL" id="WHSB02000004">
    <property type="protein sequence ID" value="MCQ4630900.1"/>
    <property type="molecule type" value="Genomic_DNA"/>
</dbReference>
<keyword evidence="1" id="KW-0812">Transmembrane</keyword>
<reference evidence="2" key="1">
    <citation type="submission" date="2021-07" db="EMBL/GenBank/DDBJ databases">
        <title>Shinella sp. nov., a novel member of the genus Shinella from water.</title>
        <authorList>
            <person name="Deng Y."/>
        </authorList>
    </citation>
    <scope>NUCLEOTIDE SEQUENCE</scope>
    <source>
        <strain evidence="2">CPCC 100929</strain>
    </source>
</reference>
<gene>
    <name evidence="2" type="ORF">GB927_012675</name>
</gene>
<organism evidence="2 3">
    <name type="scientific">Shinella lacus</name>
    <dbReference type="NCBI Taxonomy" id="2654216"/>
    <lineage>
        <taxon>Bacteria</taxon>
        <taxon>Pseudomonadati</taxon>
        <taxon>Pseudomonadota</taxon>
        <taxon>Alphaproteobacteria</taxon>
        <taxon>Hyphomicrobiales</taxon>
        <taxon>Rhizobiaceae</taxon>
        <taxon>Shinella</taxon>
    </lineage>
</organism>
<keyword evidence="3" id="KW-1185">Reference proteome</keyword>
<evidence type="ECO:0000313" key="3">
    <source>
        <dbReference type="Proteomes" id="UP000996601"/>
    </source>
</evidence>
<accession>A0ABT1R6V8</accession>
<protein>
    <submittedName>
        <fullName evidence="2">Uncharacterized protein</fullName>
    </submittedName>
</protein>
<dbReference type="RefSeq" id="WP_256117331.1">
    <property type="nucleotide sequence ID" value="NZ_WHSB02000004.1"/>
</dbReference>
<keyword evidence="1" id="KW-0472">Membrane</keyword>
<feature type="transmembrane region" description="Helical" evidence="1">
    <location>
        <begin position="21"/>
        <end position="47"/>
    </location>
</feature>
<comment type="caution">
    <text evidence="2">The sequence shown here is derived from an EMBL/GenBank/DDBJ whole genome shotgun (WGS) entry which is preliminary data.</text>
</comment>
<sequence length="55" mass="5911">MSKRQSEIDMPHPLFIPARRPLCTAAQTVLIFSTAFLGLAASLISLLNQVSGGLQ</sequence>
<dbReference type="Proteomes" id="UP000996601">
    <property type="component" value="Unassembled WGS sequence"/>
</dbReference>
<keyword evidence="1" id="KW-1133">Transmembrane helix</keyword>